<evidence type="ECO:0000256" key="11">
    <source>
        <dbReference type="ARBA" id="ARBA00023002"/>
    </source>
</evidence>
<keyword evidence="23" id="KW-1185">Reference proteome</keyword>
<evidence type="ECO:0000256" key="7">
    <source>
        <dbReference type="ARBA" id="ARBA00022771"/>
    </source>
</evidence>
<dbReference type="InterPro" id="IPR013083">
    <property type="entry name" value="Znf_RING/FYVE/PHD"/>
</dbReference>
<feature type="domain" description="JmjN" evidence="19">
    <location>
        <begin position="9"/>
        <end position="51"/>
    </location>
</feature>
<reference evidence="22" key="1">
    <citation type="journal article" date="2020" name="bioRxiv">
        <title>Chromosome-level reference genome of the European wasp spider Argiope bruennichi: a resource for studies on range expansion and evolutionary adaptation.</title>
        <authorList>
            <person name="Sheffer M.M."/>
            <person name="Hoppe A."/>
            <person name="Krehenwinkel H."/>
            <person name="Uhl G."/>
            <person name="Kuss A.W."/>
            <person name="Jensen L."/>
            <person name="Jensen C."/>
            <person name="Gillespie R.G."/>
            <person name="Hoff K.J."/>
            <person name="Prost S."/>
        </authorList>
    </citation>
    <scope>NUCLEOTIDE SEQUENCE</scope>
</reference>
<dbReference type="Gene3D" id="3.30.40.10">
    <property type="entry name" value="Zinc/RING finger domain, C3HC4 (zinc finger)"/>
    <property type="match status" value="1"/>
</dbReference>
<dbReference type="PANTHER" id="PTHR10694:SF129">
    <property type="entry name" value="LYSINE-SPECIFIC DEMETHYLASE 4B-RELATED"/>
    <property type="match status" value="1"/>
</dbReference>
<evidence type="ECO:0000256" key="1">
    <source>
        <dbReference type="ARBA" id="ARBA00001954"/>
    </source>
</evidence>
<feature type="region of interest" description="Disordered" evidence="18">
    <location>
        <begin position="1272"/>
        <end position="1304"/>
    </location>
</feature>
<evidence type="ECO:0000256" key="17">
    <source>
        <dbReference type="ARBA" id="ARBA00053408"/>
    </source>
</evidence>
<evidence type="ECO:0000256" key="6">
    <source>
        <dbReference type="ARBA" id="ARBA00022737"/>
    </source>
</evidence>
<dbReference type="InterPro" id="IPR003349">
    <property type="entry name" value="JmjN"/>
</dbReference>
<dbReference type="CDD" id="cd20392">
    <property type="entry name" value="Tudor_JMJD2_rpt2"/>
    <property type="match status" value="1"/>
</dbReference>
<feature type="compositionally biased region" description="Polar residues" evidence="18">
    <location>
        <begin position="1221"/>
        <end position="1239"/>
    </location>
</feature>
<keyword evidence="10" id="KW-0223">Dioxygenase</keyword>
<keyword evidence="6" id="KW-0677">Repeat</keyword>
<dbReference type="SUPFAM" id="SSF63748">
    <property type="entry name" value="Tudor/PWWP/MBT"/>
    <property type="match status" value="2"/>
</dbReference>
<evidence type="ECO:0000256" key="13">
    <source>
        <dbReference type="ARBA" id="ARBA00023015"/>
    </source>
</evidence>
<evidence type="ECO:0000256" key="8">
    <source>
        <dbReference type="ARBA" id="ARBA00022833"/>
    </source>
</evidence>
<dbReference type="PANTHER" id="PTHR10694">
    <property type="entry name" value="LYSINE-SPECIFIC DEMETHYLASE"/>
    <property type="match status" value="1"/>
</dbReference>
<evidence type="ECO:0000256" key="2">
    <source>
        <dbReference type="ARBA" id="ARBA00004123"/>
    </source>
</evidence>
<comment type="subcellular location">
    <subcellularLocation>
        <location evidence="2">Nucleus</location>
    </subcellularLocation>
</comment>
<name>A0A8T0F9B4_ARGBR</name>
<feature type="region of interest" description="Disordered" evidence="18">
    <location>
        <begin position="1221"/>
        <end position="1249"/>
    </location>
</feature>
<dbReference type="GO" id="GO:0048512">
    <property type="term" value="P:circadian behavior"/>
    <property type="evidence" value="ECO:0007669"/>
    <property type="project" value="UniProtKB-ARBA"/>
</dbReference>
<feature type="region of interest" description="Disordered" evidence="18">
    <location>
        <begin position="416"/>
        <end position="445"/>
    </location>
</feature>
<evidence type="ECO:0000256" key="12">
    <source>
        <dbReference type="ARBA" id="ARBA00023004"/>
    </source>
</evidence>
<dbReference type="Gene3D" id="2.60.120.650">
    <property type="entry name" value="Cupin"/>
    <property type="match status" value="1"/>
</dbReference>
<keyword evidence="8" id="KW-0862">Zinc</keyword>
<dbReference type="InterPro" id="IPR040477">
    <property type="entry name" value="KDM4-like_Tudor"/>
</dbReference>
<dbReference type="InterPro" id="IPR019787">
    <property type="entry name" value="Znf_PHD-finger"/>
</dbReference>
<evidence type="ECO:0000259" key="20">
    <source>
        <dbReference type="PROSITE" id="PS51184"/>
    </source>
</evidence>
<evidence type="ECO:0000256" key="4">
    <source>
        <dbReference type="ARBA" id="ARBA00012900"/>
    </source>
</evidence>
<evidence type="ECO:0000256" key="10">
    <source>
        <dbReference type="ARBA" id="ARBA00022964"/>
    </source>
</evidence>
<evidence type="ECO:0000256" key="15">
    <source>
        <dbReference type="ARBA" id="ARBA00023242"/>
    </source>
</evidence>
<dbReference type="GO" id="GO:0000785">
    <property type="term" value="C:chromatin"/>
    <property type="evidence" value="ECO:0007669"/>
    <property type="project" value="TreeGrafter"/>
</dbReference>
<dbReference type="SMART" id="SM00558">
    <property type="entry name" value="JmjC"/>
    <property type="match status" value="1"/>
</dbReference>
<dbReference type="GO" id="GO:0005634">
    <property type="term" value="C:nucleus"/>
    <property type="evidence" value="ECO:0007669"/>
    <property type="project" value="UniProtKB-SubCell"/>
</dbReference>
<dbReference type="SMART" id="SM00333">
    <property type="entry name" value="TUDOR"/>
    <property type="match status" value="2"/>
</dbReference>
<dbReference type="InterPro" id="IPR001965">
    <property type="entry name" value="Znf_PHD"/>
</dbReference>
<evidence type="ECO:0000256" key="3">
    <source>
        <dbReference type="ARBA" id="ARBA00009711"/>
    </source>
</evidence>
<dbReference type="Pfam" id="PF13832">
    <property type="entry name" value="zf-HC5HC2H_2"/>
    <property type="match status" value="1"/>
</dbReference>
<keyword evidence="5" id="KW-0479">Metal-binding</keyword>
<dbReference type="Gene3D" id="3.10.330.70">
    <property type="match status" value="1"/>
</dbReference>
<evidence type="ECO:0000256" key="18">
    <source>
        <dbReference type="SAM" id="MobiDB-lite"/>
    </source>
</evidence>
<accession>A0A8T0F9B4</accession>
<comment type="cofactor">
    <cofactor evidence="1">
        <name>Fe(2+)</name>
        <dbReference type="ChEBI" id="CHEBI:29033"/>
    </cofactor>
</comment>
<comment type="similarity">
    <text evidence="3">Belongs to the JHDM3 histone demethylase family.</text>
</comment>
<dbReference type="SUPFAM" id="SSF57903">
    <property type="entry name" value="FYVE/PHD zinc finger"/>
    <property type="match status" value="1"/>
</dbReference>
<feature type="region of interest" description="Disordered" evidence="18">
    <location>
        <begin position="691"/>
        <end position="749"/>
    </location>
</feature>
<dbReference type="GO" id="GO:0010468">
    <property type="term" value="P:regulation of gene expression"/>
    <property type="evidence" value="ECO:0007669"/>
    <property type="project" value="TreeGrafter"/>
</dbReference>
<dbReference type="Pfam" id="PF18104">
    <property type="entry name" value="Tudor_2"/>
    <property type="match status" value="2"/>
</dbReference>
<evidence type="ECO:0000256" key="16">
    <source>
        <dbReference type="ARBA" id="ARBA00049349"/>
    </source>
</evidence>
<keyword evidence="13" id="KW-0805">Transcription regulation</keyword>
<comment type="function">
    <text evidence="17">Probable histone demethylase that specifically demethylates 'Lys-9' and 'Lys-36' residues of histone H3, thereby playing a central role in histone code. Demethylation of Lys residue generates formaldehyde and succinate.</text>
</comment>
<dbReference type="InterPro" id="IPR002999">
    <property type="entry name" value="Tudor"/>
</dbReference>
<comment type="caution">
    <text evidence="22">The sequence shown here is derived from an EMBL/GenBank/DDBJ whole genome shotgun (WGS) entry which is preliminary data.</text>
</comment>
<dbReference type="Pfam" id="PF02375">
    <property type="entry name" value="JmjN"/>
    <property type="match status" value="1"/>
</dbReference>
<dbReference type="Pfam" id="PF13831">
    <property type="entry name" value="PHD_2"/>
    <property type="match status" value="1"/>
</dbReference>
<dbReference type="Gene3D" id="2.30.30.140">
    <property type="match status" value="1"/>
</dbReference>
<comment type="catalytic activity">
    <reaction evidence="16">
        <text>N(6),N(6),N(6)-trimethyl-L-lysyl(9)-[histone H3] + 2 2-oxoglutarate + 2 O2 = N(6)-methyl-L-lysyl(9)-[histone H3] + 2 formaldehyde + 2 succinate + 2 CO2</text>
        <dbReference type="Rhea" id="RHEA:60200"/>
        <dbReference type="Rhea" id="RHEA-COMP:15538"/>
        <dbReference type="Rhea" id="RHEA-COMP:15542"/>
        <dbReference type="ChEBI" id="CHEBI:15379"/>
        <dbReference type="ChEBI" id="CHEBI:16526"/>
        <dbReference type="ChEBI" id="CHEBI:16810"/>
        <dbReference type="ChEBI" id="CHEBI:16842"/>
        <dbReference type="ChEBI" id="CHEBI:30031"/>
        <dbReference type="ChEBI" id="CHEBI:61929"/>
        <dbReference type="ChEBI" id="CHEBI:61961"/>
        <dbReference type="EC" id="1.14.11.66"/>
    </reaction>
</comment>
<dbReference type="EMBL" id="JABXBU010000015">
    <property type="protein sequence ID" value="KAF8786878.1"/>
    <property type="molecule type" value="Genomic_DNA"/>
</dbReference>
<dbReference type="InterPro" id="IPR003347">
    <property type="entry name" value="JmjC_dom"/>
</dbReference>
<dbReference type="FunFam" id="3.10.330.70:FF:000001">
    <property type="entry name" value="Putative lysine-specific demethylase 4a"/>
    <property type="match status" value="1"/>
</dbReference>
<feature type="domain" description="JmjC" evidence="20">
    <location>
        <begin position="131"/>
        <end position="303"/>
    </location>
</feature>
<evidence type="ECO:0000259" key="21">
    <source>
        <dbReference type="PROSITE" id="PS51805"/>
    </source>
</evidence>
<dbReference type="Pfam" id="PF10172">
    <property type="entry name" value="DDA1"/>
    <property type="match status" value="1"/>
</dbReference>
<sequence length="1304" mass="148707">MSGSSCPRIQVFRPTMEEFKNFSQYIEKIESLGAHKAGLAKIIPPEGWTPRKKGYDNIDLIIPAPISQEVTGSQGLYQQLNIQIKAMTVKEFEQIANSSRYATPTHFDYEDLERKYWKNITFNSPIYGADVSGSLYDDDVNEFNIQRLNTILDLVKEDYEIQIEGVNTAYLYFGMWKTTFAWHTEDMDLYSINYLHFGAPKSWYVVPPEHGRRLERLAAGFFHQSHQDCAAFLRHKMTIISPTVLNKFSIPFQKITQEPGEFMITFPFGYHSGFNHGFNCAESTNFALPRWVEYGKRTISCSCRNDCVKICMDIFVKKFQPDRYELWKIGKDIGTHPEEPTRHYAAPPPRKVELAILAQREQQKKVAKQALVSQKIKRHPISNVGKKELRSSAIHARESDEETELYDVDDALMYKKPKKTPRKKNKNSVNVRKIKSETKKEGRREMNIEIKKESDSGTDVQKLKDEQLNIKIDDIVHKVKDTVVKKENINLDNKFLLDSNGNSLKQDMSKERKINKPYELVGNDSVMDNPPELKPFWHPEVKTKITPDSTINSDDNSLSFQKAEELIINQYPHLKQAIHIGTFSIGPVNTKLESRSISLFNQGIQRNTILSENGMNDQNVKPKDLLTKSSFASNSAFPQTWRCEQTNNGIKIKMVPTETVQQCNKISPGPTANAIKSPVLEVSYNLITNQKEKTESSEQKNNSIEITEIKEIPNLQTREPNRIVRKRKSTNQSSASDSSPSGLSSKVQRADSSVKSWSHPIKDLWQHEPKNLEAEILFNEKLASIPPHCAICVIFTPIYNKSDFPSEPSDVPSYSSVRMPAYCYGNSLNKECLLDTNSLLRPDGTAPLLICSICKVCVHASCYGISMLPMGSWTCTKCSKQAMEAECCLCVLRGGALKPTNDNRWAHIICAVLIPETYFENTLQKQPINVSNIPPERQRLKCKYCLKASVTRCSKGICIQCLSGRCYLPFHVTCGYMAGVIFETNDWPEPIHMICTKHAAARRKPPKRQLTNVTVGEKVAAKHKNKRYYWASVKKKFIQEYYSILFEDNSTSNNTLPEDIVSKNIAREGPPRINEKVQVKWTDDKIYNGIFKGSQSVELYLIEFDDGYVLNLDRKQIYAADEELPKEVQMKLSHSSDRRNLDFSAAAEAIKFLCACNSLVKIIIEMAGIEKFCKVRVNIGTTTTSVPYSQLLDLRSSQTLNERASSEATAEFLKGLPSRNENNFSRFQPDTSCKNSMKRSSVYLPTKDHPSEQIITTEKTTILLRYLQQQFERKKNHHKRDNEKAGPSGIECVSRKRLRVENPQ</sequence>
<dbReference type="CDD" id="cd20391">
    <property type="entry name" value="Tudor_JMJD2_rpt1"/>
    <property type="match status" value="1"/>
</dbReference>
<evidence type="ECO:0000259" key="19">
    <source>
        <dbReference type="PROSITE" id="PS51183"/>
    </source>
</evidence>
<dbReference type="EC" id="1.14.11.66" evidence="4"/>
<organism evidence="22 23">
    <name type="scientific">Argiope bruennichi</name>
    <name type="common">Wasp spider</name>
    <name type="synonym">Aranea bruennichi</name>
    <dbReference type="NCBI Taxonomy" id="94029"/>
    <lineage>
        <taxon>Eukaryota</taxon>
        <taxon>Metazoa</taxon>
        <taxon>Ecdysozoa</taxon>
        <taxon>Arthropoda</taxon>
        <taxon>Chelicerata</taxon>
        <taxon>Arachnida</taxon>
        <taxon>Araneae</taxon>
        <taxon>Araneomorphae</taxon>
        <taxon>Entelegynae</taxon>
        <taxon>Araneoidea</taxon>
        <taxon>Araneidae</taxon>
        <taxon>Argiope</taxon>
    </lineage>
</organism>
<reference evidence="22" key="2">
    <citation type="submission" date="2020-06" db="EMBL/GenBank/DDBJ databases">
        <authorList>
            <person name="Sheffer M."/>
        </authorList>
    </citation>
    <scope>NUCLEOTIDE SEQUENCE</scope>
</reference>
<dbReference type="InterPro" id="IPR011011">
    <property type="entry name" value="Znf_FYVE_PHD"/>
</dbReference>
<evidence type="ECO:0000256" key="5">
    <source>
        <dbReference type="ARBA" id="ARBA00022723"/>
    </source>
</evidence>
<dbReference type="PROSITE" id="PS51183">
    <property type="entry name" value="JMJN"/>
    <property type="match status" value="1"/>
</dbReference>
<evidence type="ECO:0000313" key="23">
    <source>
        <dbReference type="Proteomes" id="UP000807504"/>
    </source>
</evidence>
<evidence type="ECO:0000256" key="9">
    <source>
        <dbReference type="ARBA" id="ARBA00022853"/>
    </source>
</evidence>
<keyword evidence="9" id="KW-0156">Chromatin regulator</keyword>
<feature type="compositionally biased region" description="Basic and acidic residues" evidence="18">
    <location>
        <begin position="434"/>
        <end position="445"/>
    </location>
</feature>
<dbReference type="SUPFAM" id="SSF51197">
    <property type="entry name" value="Clavaminate synthase-like"/>
    <property type="match status" value="1"/>
</dbReference>
<dbReference type="GO" id="GO:0140681">
    <property type="term" value="F:histone H3K36me2/H3K36me3 demethylase activity"/>
    <property type="evidence" value="ECO:0007669"/>
    <property type="project" value="UniProtKB-ARBA"/>
</dbReference>
<keyword evidence="15" id="KW-0539">Nucleus</keyword>
<dbReference type="FunFam" id="2.60.120.650:FF:000048">
    <property type="entry name" value="Lysine-specific demethylase 4A"/>
    <property type="match status" value="1"/>
</dbReference>
<evidence type="ECO:0000313" key="22">
    <source>
        <dbReference type="EMBL" id="KAF8786878.1"/>
    </source>
</evidence>
<keyword evidence="12" id="KW-0408">Iron</keyword>
<dbReference type="Pfam" id="PF02373">
    <property type="entry name" value="JmjC"/>
    <property type="match status" value="1"/>
</dbReference>
<dbReference type="InterPro" id="IPR018276">
    <property type="entry name" value="DDA1_dom"/>
</dbReference>
<dbReference type="InterPro" id="IPR034732">
    <property type="entry name" value="EPHD"/>
</dbReference>
<dbReference type="GO" id="GO:0140684">
    <property type="term" value="F:histone H3K9me2/H3K9me3 demethylase activity"/>
    <property type="evidence" value="ECO:0007669"/>
    <property type="project" value="UniProtKB-EC"/>
</dbReference>
<dbReference type="PROSITE" id="PS51184">
    <property type="entry name" value="JMJC"/>
    <property type="match status" value="1"/>
</dbReference>
<gene>
    <name evidence="22" type="ORF">HNY73_008536</name>
</gene>
<dbReference type="PROSITE" id="PS51805">
    <property type="entry name" value="EPHD"/>
    <property type="match status" value="1"/>
</dbReference>
<feature type="compositionally biased region" description="Low complexity" evidence="18">
    <location>
        <begin position="730"/>
        <end position="745"/>
    </location>
</feature>
<feature type="compositionally biased region" description="Basic residues" evidence="18">
    <location>
        <begin position="416"/>
        <end position="426"/>
    </location>
</feature>
<dbReference type="Proteomes" id="UP000807504">
    <property type="component" value="Unassembled WGS sequence"/>
</dbReference>
<keyword evidence="11" id="KW-0560">Oxidoreductase</keyword>
<evidence type="ECO:0000256" key="14">
    <source>
        <dbReference type="ARBA" id="ARBA00023163"/>
    </source>
</evidence>
<dbReference type="GO" id="GO:0008270">
    <property type="term" value="F:zinc ion binding"/>
    <property type="evidence" value="ECO:0007669"/>
    <property type="project" value="UniProtKB-KW"/>
</dbReference>
<keyword evidence="14" id="KW-0804">Transcription</keyword>
<feature type="domain" description="PHD-type" evidence="21">
    <location>
        <begin position="884"/>
        <end position="999"/>
    </location>
</feature>
<proteinExistence type="inferred from homology"/>
<dbReference type="SMART" id="SM00545">
    <property type="entry name" value="JmjN"/>
    <property type="match status" value="1"/>
</dbReference>
<dbReference type="SMART" id="SM00249">
    <property type="entry name" value="PHD"/>
    <property type="match status" value="2"/>
</dbReference>
<keyword evidence="7" id="KW-0863">Zinc-finger</keyword>
<protein>
    <recommendedName>
        <fullName evidence="4">[histone H3]-trimethyl-L-lysine(9) demethylase</fullName>
        <ecNumber evidence="4">1.14.11.66</ecNumber>
    </recommendedName>
</protein>